<dbReference type="CDD" id="cd18186">
    <property type="entry name" value="BTB_POZ_ZBTB_KLHL-like"/>
    <property type="match status" value="1"/>
</dbReference>
<feature type="domain" description="BTB" evidence="1">
    <location>
        <begin position="20"/>
        <end position="78"/>
    </location>
</feature>
<name>A0A1B9G464_9TREE</name>
<dbReference type="PROSITE" id="PS50097">
    <property type="entry name" value="BTB"/>
    <property type="match status" value="1"/>
</dbReference>
<dbReference type="VEuPathDB" id="FungiDB:I302_03498"/>
<dbReference type="SMART" id="SM00225">
    <property type="entry name" value="BTB"/>
    <property type="match status" value="1"/>
</dbReference>
<dbReference type="InterPro" id="IPR011333">
    <property type="entry name" value="SKP1/BTB/POZ_sf"/>
</dbReference>
<reference evidence="2" key="2">
    <citation type="submission" date="2014-01" db="EMBL/GenBank/DDBJ databases">
        <title>Evolution of pathogenesis and genome organization in the Tremellales.</title>
        <authorList>
            <person name="Cuomo C."/>
            <person name="Litvintseva A."/>
            <person name="Heitman J."/>
            <person name="Chen Y."/>
            <person name="Sun S."/>
            <person name="Springer D."/>
            <person name="Dromer F."/>
            <person name="Young S."/>
            <person name="Zeng Q."/>
            <person name="Chapman S."/>
            <person name="Gujja S."/>
            <person name="Saif S."/>
            <person name="Birren B."/>
        </authorList>
    </citation>
    <scope>NUCLEOTIDE SEQUENCE</scope>
    <source>
        <strain evidence="2">CBS 10118</strain>
    </source>
</reference>
<dbReference type="EMBL" id="KI894020">
    <property type="protein sequence ID" value="OCF25824.1"/>
    <property type="molecule type" value="Genomic_DNA"/>
</dbReference>
<organism evidence="2">
    <name type="scientific">Kwoniella bestiolae CBS 10118</name>
    <dbReference type="NCBI Taxonomy" id="1296100"/>
    <lineage>
        <taxon>Eukaryota</taxon>
        <taxon>Fungi</taxon>
        <taxon>Dikarya</taxon>
        <taxon>Basidiomycota</taxon>
        <taxon>Agaricomycotina</taxon>
        <taxon>Tremellomycetes</taxon>
        <taxon>Tremellales</taxon>
        <taxon>Cryptococcaceae</taxon>
        <taxon>Kwoniella</taxon>
    </lineage>
</organism>
<dbReference type="AlphaFoldDB" id="A0A1B9G464"/>
<reference evidence="2" key="1">
    <citation type="submission" date="2013-07" db="EMBL/GenBank/DDBJ databases">
        <title>The Genome Sequence of Cryptococcus bestiolae CBS10118.</title>
        <authorList>
            <consortium name="The Broad Institute Genome Sequencing Platform"/>
            <person name="Cuomo C."/>
            <person name="Litvintseva A."/>
            <person name="Chen Y."/>
            <person name="Heitman J."/>
            <person name="Sun S."/>
            <person name="Springer D."/>
            <person name="Dromer F."/>
            <person name="Young S.K."/>
            <person name="Zeng Q."/>
            <person name="Gargeya S."/>
            <person name="Fitzgerald M."/>
            <person name="Abouelleil A."/>
            <person name="Alvarado L."/>
            <person name="Berlin A.M."/>
            <person name="Chapman S.B."/>
            <person name="Dewar J."/>
            <person name="Goldberg J."/>
            <person name="Griggs A."/>
            <person name="Gujja S."/>
            <person name="Hansen M."/>
            <person name="Howarth C."/>
            <person name="Imamovic A."/>
            <person name="Larimer J."/>
            <person name="McCowan C."/>
            <person name="Murphy C."/>
            <person name="Pearson M."/>
            <person name="Priest M."/>
            <person name="Roberts A."/>
            <person name="Saif S."/>
            <person name="Shea T."/>
            <person name="Sykes S."/>
            <person name="Wortman J."/>
            <person name="Nusbaum C."/>
            <person name="Birren B."/>
        </authorList>
    </citation>
    <scope>NUCLEOTIDE SEQUENCE [LARGE SCALE GENOMIC DNA]</scope>
    <source>
        <strain evidence="2">CBS 10118</strain>
    </source>
</reference>
<dbReference type="InterPro" id="IPR000210">
    <property type="entry name" value="BTB/POZ_dom"/>
</dbReference>
<sequence>MSNATKDSPLRSMTYNSDEADVTLLSSDGTEFKVHSYMLKAHSLVLRPILCDPAFKPSPMTIDASPEDLTCFLDLMHNKPPHTISDWPQAEKVLDLIDQYECDVASERIWVVLNEKAKSEPWRVFCLASKRNSLALAKHALSCMADMLGDPKLESSPIPMDANFSYLELFLDFMLKYPAPTISDWPAVPAMLALADKWDTPVVSERVRNGLNHMTKRYPWEIFCFASHENNLELARKALENMGQDFKHNTMTLLDISAKDVLEPTVPYLVGLLCQLGTNREGYWNKKDHRMDVNWEKMAKEFSPRR</sequence>
<dbReference type="STRING" id="1296100.A0A1B9G464"/>
<accession>A0A1B9G464</accession>
<evidence type="ECO:0000313" key="2">
    <source>
        <dbReference type="EMBL" id="OCF25824.1"/>
    </source>
</evidence>
<protein>
    <recommendedName>
        <fullName evidence="1">BTB domain-containing protein</fullName>
    </recommendedName>
</protein>
<dbReference type="SUPFAM" id="SSF54695">
    <property type="entry name" value="POZ domain"/>
    <property type="match status" value="1"/>
</dbReference>
<proteinExistence type="predicted"/>
<dbReference type="Gene3D" id="3.30.710.10">
    <property type="entry name" value="Potassium Channel Kv1.1, Chain A"/>
    <property type="match status" value="1"/>
</dbReference>
<dbReference type="OrthoDB" id="2561691at2759"/>
<gene>
    <name evidence="2" type="ORF">I302_03498</name>
</gene>
<dbReference type="Pfam" id="PF00651">
    <property type="entry name" value="BTB"/>
    <property type="match status" value="1"/>
</dbReference>
<evidence type="ECO:0000259" key="1">
    <source>
        <dbReference type="PROSITE" id="PS50097"/>
    </source>
</evidence>